<name>A0A259TYG4_9BACT</name>
<evidence type="ECO:0000256" key="2">
    <source>
        <dbReference type="ARBA" id="ARBA00022840"/>
    </source>
</evidence>
<dbReference type="SUPFAM" id="SSF52540">
    <property type="entry name" value="P-loop containing nucleoside triphosphate hydrolases"/>
    <property type="match status" value="1"/>
</dbReference>
<evidence type="ECO:0008006" key="5">
    <source>
        <dbReference type="Google" id="ProtNLM"/>
    </source>
</evidence>
<dbReference type="OrthoDB" id="9776217at2"/>
<dbReference type="Proteomes" id="UP000216446">
    <property type="component" value="Unassembled WGS sequence"/>
</dbReference>
<dbReference type="GO" id="GO:0005737">
    <property type="term" value="C:cytoplasm"/>
    <property type="evidence" value="ECO:0007669"/>
    <property type="project" value="TreeGrafter"/>
</dbReference>
<organism evidence="3 4">
    <name type="scientific">Rubricoccus marinus</name>
    <dbReference type="NCBI Taxonomy" id="716817"/>
    <lineage>
        <taxon>Bacteria</taxon>
        <taxon>Pseudomonadati</taxon>
        <taxon>Rhodothermota</taxon>
        <taxon>Rhodothermia</taxon>
        <taxon>Rhodothermales</taxon>
        <taxon>Rubricoccaceae</taxon>
        <taxon>Rubricoccus</taxon>
    </lineage>
</organism>
<dbReference type="InterPro" id="IPR027417">
    <property type="entry name" value="P-loop_NTPase"/>
</dbReference>
<keyword evidence="1" id="KW-0547">Nucleotide-binding</keyword>
<dbReference type="RefSeq" id="WP_094547122.1">
    <property type="nucleotide sequence ID" value="NZ_MQWB01000001.1"/>
</dbReference>
<proteinExistence type="predicted"/>
<gene>
    <name evidence="3" type="ORF">BSZ36_06515</name>
</gene>
<dbReference type="PANTHER" id="PTHR12169">
    <property type="entry name" value="ATPASE N2B"/>
    <property type="match status" value="1"/>
</dbReference>
<accession>A0A259TYG4</accession>
<keyword evidence="4" id="KW-1185">Reference proteome</keyword>
<dbReference type="InterPro" id="IPR005654">
    <property type="entry name" value="ATPase_AFG1-like"/>
</dbReference>
<keyword evidence="2" id="KW-0067">ATP-binding</keyword>
<dbReference type="Gene3D" id="3.40.50.300">
    <property type="entry name" value="P-loop containing nucleotide triphosphate hydrolases"/>
    <property type="match status" value="1"/>
</dbReference>
<evidence type="ECO:0000313" key="3">
    <source>
        <dbReference type="EMBL" id="OZC02657.1"/>
    </source>
</evidence>
<evidence type="ECO:0000313" key="4">
    <source>
        <dbReference type="Proteomes" id="UP000216446"/>
    </source>
</evidence>
<dbReference type="GO" id="GO:0005524">
    <property type="term" value="F:ATP binding"/>
    <property type="evidence" value="ECO:0007669"/>
    <property type="project" value="UniProtKB-KW"/>
</dbReference>
<dbReference type="AlphaFoldDB" id="A0A259TYG4"/>
<dbReference type="InParanoid" id="A0A259TYG4"/>
<comment type="caution">
    <text evidence="3">The sequence shown here is derived from an EMBL/GenBank/DDBJ whole genome shotgun (WGS) entry which is preliminary data.</text>
</comment>
<dbReference type="PANTHER" id="PTHR12169:SF6">
    <property type="entry name" value="AFG1-LIKE ATPASE"/>
    <property type="match status" value="1"/>
</dbReference>
<dbReference type="Pfam" id="PF03969">
    <property type="entry name" value="AFG1_ATPase"/>
    <property type="match status" value="1"/>
</dbReference>
<evidence type="ECO:0000256" key="1">
    <source>
        <dbReference type="ARBA" id="ARBA00022741"/>
    </source>
</evidence>
<protein>
    <recommendedName>
        <fullName evidence="5">Cell division protein ZapE</fullName>
    </recommendedName>
</protein>
<reference evidence="3 4" key="1">
    <citation type="submission" date="2016-11" db="EMBL/GenBank/DDBJ databases">
        <title>Study of marine rhodopsin-containing bacteria.</title>
        <authorList>
            <person name="Yoshizawa S."/>
            <person name="Kumagai Y."/>
            <person name="Kogure K."/>
        </authorList>
    </citation>
    <scope>NUCLEOTIDE SEQUENCE [LARGE SCALE GENOMIC DNA]</scope>
    <source>
        <strain evidence="3 4">SG-29</strain>
    </source>
</reference>
<dbReference type="GO" id="GO:0016887">
    <property type="term" value="F:ATP hydrolysis activity"/>
    <property type="evidence" value="ECO:0007669"/>
    <property type="project" value="InterPro"/>
</dbReference>
<sequence>MNLPPDTQSADLAPPARFDEARFRLYRPQTEKQADALEKARTFVRLARIRYARPGWFGLAPKRKTGLRGGLYLVGPVGTGKTHLLASIYHALTTPETPGAEPIACAFTHSSDLFRSTLTPEAYAERVASGAKVLCVDEIELDDPAQEVRLIGVLRALRERRVTLAATSNADPDALIEGAQFGNERLARFIREEFERQYHVVLVPGEDFRQRLAKPGRAWVGPLAAAQRAMREAFEAASEPKRWLAFPDLLALTASTERQRLADDLASGDALFLDGVAISSTDDALRLLRVMDDLYGRPDPPTLYFTSQTEPASWFDPREHAGLARGIAEKFHRTVSRMTGLAEVERVS</sequence>
<dbReference type="EMBL" id="MQWB01000001">
    <property type="protein sequence ID" value="OZC02657.1"/>
    <property type="molecule type" value="Genomic_DNA"/>
</dbReference>